<evidence type="ECO:0000313" key="1">
    <source>
        <dbReference type="EMBL" id="UYB36908.1"/>
    </source>
</evidence>
<name>A0ABY6FUK7_9MICC</name>
<evidence type="ECO:0000313" key="2">
    <source>
        <dbReference type="Proteomes" id="UP001063368"/>
    </source>
</evidence>
<dbReference type="RefSeq" id="WP_263128496.1">
    <property type="nucleotide sequence ID" value="NZ_CP106856.1"/>
</dbReference>
<dbReference type="Proteomes" id="UP001063368">
    <property type="component" value="Chromosome"/>
</dbReference>
<dbReference type="EMBL" id="CP106856">
    <property type="protein sequence ID" value="UYB36908.1"/>
    <property type="molecule type" value="Genomic_DNA"/>
</dbReference>
<reference evidence="1" key="1">
    <citation type="submission" date="2022-09" db="EMBL/GenBank/DDBJ databases">
        <authorList>
            <person name="Li D."/>
            <person name="Cheng J."/>
            <person name="Li Y."/>
        </authorList>
    </citation>
    <scope>NUCLEOTIDE SEQUENCE</scope>
    <source>
        <strain evidence="1">DL</strain>
    </source>
</reference>
<sequence>MDISASPCDRGLNAVSLQDYESLVSTREAFVDFLLGEPAAAV</sequence>
<accession>A0ABY6FUK7</accession>
<keyword evidence="2" id="KW-1185">Reference proteome</keyword>
<protein>
    <submittedName>
        <fullName evidence="1">Uncharacterized protein</fullName>
    </submittedName>
</protein>
<organism evidence="1 2">
    <name type="scientific">Arthrobacter koreensis</name>
    <dbReference type="NCBI Taxonomy" id="199136"/>
    <lineage>
        <taxon>Bacteria</taxon>
        <taxon>Bacillati</taxon>
        <taxon>Actinomycetota</taxon>
        <taxon>Actinomycetes</taxon>
        <taxon>Micrococcales</taxon>
        <taxon>Micrococcaceae</taxon>
        <taxon>Arthrobacter</taxon>
    </lineage>
</organism>
<proteinExistence type="predicted"/>
<gene>
    <name evidence="1" type="ORF">N9A08_04310</name>
</gene>